<proteinExistence type="inferred from homology"/>
<organism evidence="3 4">
    <name type="scientific">candidate division MSBL1 archaeon SCGC-AAA259D14</name>
    <dbReference type="NCBI Taxonomy" id="1698261"/>
    <lineage>
        <taxon>Archaea</taxon>
        <taxon>Methanobacteriati</taxon>
        <taxon>Methanobacteriota</taxon>
        <taxon>candidate division MSBL1</taxon>
    </lineage>
</organism>
<dbReference type="InterPro" id="IPR025723">
    <property type="entry name" value="ArsA/GET3_ATPase-like"/>
</dbReference>
<evidence type="ECO:0000313" key="3">
    <source>
        <dbReference type="EMBL" id="KXA88692.1"/>
    </source>
</evidence>
<dbReference type="InterPro" id="IPR027417">
    <property type="entry name" value="P-loop_NTPase"/>
</dbReference>
<dbReference type="SUPFAM" id="SSF52540">
    <property type="entry name" value="P-loop containing nucleoside triphosphate hydrolases"/>
    <property type="match status" value="1"/>
</dbReference>
<comment type="similarity">
    <text evidence="1">Belongs to the arsA ATPase family.</text>
</comment>
<keyword evidence="4" id="KW-1185">Reference proteome</keyword>
<accession>A0A133U3D6</accession>
<dbReference type="Proteomes" id="UP000070589">
    <property type="component" value="Unassembled WGS sequence"/>
</dbReference>
<dbReference type="AlphaFoldDB" id="A0A133U3D6"/>
<dbReference type="PANTHER" id="PTHR10803:SF3">
    <property type="entry name" value="ATPASE GET3"/>
    <property type="match status" value="1"/>
</dbReference>
<feature type="non-terminal residue" evidence="3">
    <location>
        <position position="298"/>
    </location>
</feature>
<protein>
    <submittedName>
        <fullName evidence="3">ATPase</fullName>
    </submittedName>
</protein>
<evidence type="ECO:0000313" key="4">
    <source>
        <dbReference type="Proteomes" id="UP000070589"/>
    </source>
</evidence>
<name>A0A133U3D6_9EURY</name>
<dbReference type="NCBIfam" id="TIGR00345">
    <property type="entry name" value="GET3_arsA_TRC40"/>
    <property type="match status" value="1"/>
</dbReference>
<feature type="domain" description="ArsA/GET3 Anion-transporting ATPase-like" evidence="2">
    <location>
        <begin position="10"/>
        <end position="298"/>
    </location>
</feature>
<dbReference type="GO" id="GO:0016887">
    <property type="term" value="F:ATP hydrolysis activity"/>
    <property type="evidence" value="ECO:0007669"/>
    <property type="project" value="InterPro"/>
</dbReference>
<reference evidence="3 4" key="1">
    <citation type="journal article" date="2016" name="Sci. Rep.">
        <title>Metabolic traits of an uncultured archaeal lineage -MSBL1- from brine pools of the Red Sea.</title>
        <authorList>
            <person name="Mwirichia R."/>
            <person name="Alam I."/>
            <person name="Rashid M."/>
            <person name="Vinu M."/>
            <person name="Ba-Alawi W."/>
            <person name="Anthony Kamau A."/>
            <person name="Kamanda Ngugi D."/>
            <person name="Goker M."/>
            <person name="Klenk H.P."/>
            <person name="Bajic V."/>
            <person name="Stingl U."/>
        </authorList>
    </citation>
    <scope>NUCLEOTIDE SEQUENCE [LARGE SCALE GENOMIC DNA]</scope>
    <source>
        <strain evidence="3">SCGC-AAA259D14</strain>
    </source>
</reference>
<sequence>MSDDVGGGARIVAFTGKGGVGKTTCSSATALHLADRGEKTLLVSSDPSPSLSDILEQNVSGEITDVRGVDCMSALEMDYDMIAERWKDKFGEEVYEVASSFLPVDREIIDYFANAPGIPEEFAIAEILEHYEGNRFDRLVWDTAPAGGTLSLIKLQDKFYGHLGDAVKLYVRIKDRLRSLVEGEVKKSPMQIISEWRQLAQDCLDMITAEDTKFYVVTIPESIGVNETERIIDNLNEFNLNVEKVIVNYLLTDAMCNCKYHSRRADMQERHLNQLRKAYECDPGLVLLPRLPDEIKGL</sequence>
<dbReference type="Pfam" id="PF02374">
    <property type="entry name" value="ArsA_ATPase"/>
    <property type="match status" value="1"/>
</dbReference>
<comment type="caution">
    <text evidence="3">The sequence shown here is derived from an EMBL/GenBank/DDBJ whole genome shotgun (WGS) entry which is preliminary data.</text>
</comment>
<dbReference type="GO" id="GO:0005524">
    <property type="term" value="F:ATP binding"/>
    <property type="evidence" value="ECO:0007669"/>
    <property type="project" value="InterPro"/>
</dbReference>
<dbReference type="EMBL" id="LHXL01000090">
    <property type="protein sequence ID" value="KXA88692.1"/>
    <property type="molecule type" value="Genomic_DNA"/>
</dbReference>
<dbReference type="CDD" id="cd02035">
    <property type="entry name" value="ArsA"/>
    <property type="match status" value="1"/>
</dbReference>
<dbReference type="InterPro" id="IPR016300">
    <property type="entry name" value="ATPase_ArsA/GET3"/>
</dbReference>
<dbReference type="Gene3D" id="3.40.50.300">
    <property type="entry name" value="P-loop containing nucleotide triphosphate hydrolases"/>
    <property type="match status" value="1"/>
</dbReference>
<evidence type="ECO:0000256" key="1">
    <source>
        <dbReference type="ARBA" id="ARBA00011040"/>
    </source>
</evidence>
<evidence type="ECO:0000259" key="2">
    <source>
        <dbReference type="Pfam" id="PF02374"/>
    </source>
</evidence>
<gene>
    <name evidence="3" type="ORF">AKJ62_04665</name>
</gene>
<dbReference type="PANTHER" id="PTHR10803">
    <property type="entry name" value="ARSENICAL PUMP-DRIVING ATPASE ARSENITE-TRANSLOCATING ATPASE"/>
    <property type="match status" value="1"/>
</dbReference>